<name>A0ABP8JJL8_9ACTN</name>
<dbReference type="SUPFAM" id="SSF53800">
    <property type="entry name" value="Chelatase"/>
    <property type="match status" value="1"/>
</dbReference>
<dbReference type="Gene3D" id="3.40.50.1400">
    <property type="match status" value="2"/>
</dbReference>
<dbReference type="Pfam" id="PF01903">
    <property type="entry name" value="CbiX"/>
    <property type="match status" value="2"/>
</dbReference>
<dbReference type="PANTHER" id="PTHR33542:SF5">
    <property type="entry name" value="FERROCHELATASE CHE1"/>
    <property type="match status" value="1"/>
</dbReference>
<evidence type="ECO:0000313" key="4">
    <source>
        <dbReference type="Proteomes" id="UP001500635"/>
    </source>
</evidence>
<keyword evidence="4" id="KW-1185">Reference proteome</keyword>
<dbReference type="EMBL" id="BAABFR010000027">
    <property type="protein sequence ID" value="GAA4391892.1"/>
    <property type="molecule type" value="Genomic_DNA"/>
</dbReference>
<accession>A0ABP8JJL8</accession>
<evidence type="ECO:0000256" key="1">
    <source>
        <dbReference type="ARBA" id="ARBA00022723"/>
    </source>
</evidence>
<dbReference type="CDD" id="cd03416">
    <property type="entry name" value="CbiX_SirB_N"/>
    <property type="match status" value="1"/>
</dbReference>
<sequence length="221" mass="22781">MVAHGTRSVRGVQAVGDLARAVARRVGTVRVAFVDVLGPSPSEVLGEGDGAAVVVPCFLAAGYHVHTDLPRHVAASGRPEVTVTAPLGPDPLLADALVRRLRAVDWRPGDRIVLGATGSSDPRARADVAAMAALLAERVGDDVAHGFQAAGEPLVSDEVARLRAAPRRVFVASYQLAPGLFHARLHDVGADAVTAPLGVAPEVVELVAARFTAVRAASGRA</sequence>
<dbReference type="InterPro" id="IPR050963">
    <property type="entry name" value="Sirohydro_Cobaltochel/CbiX"/>
</dbReference>
<keyword evidence="1" id="KW-0479">Metal-binding</keyword>
<keyword evidence="2" id="KW-0456">Lyase</keyword>
<comment type="caution">
    <text evidence="3">The sequence shown here is derived from an EMBL/GenBank/DDBJ whole genome shotgun (WGS) entry which is preliminary data.</text>
</comment>
<organism evidence="3 4">
    <name type="scientific">Tsukamurella soli</name>
    <dbReference type="NCBI Taxonomy" id="644556"/>
    <lineage>
        <taxon>Bacteria</taxon>
        <taxon>Bacillati</taxon>
        <taxon>Actinomycetota</taxon>
        <taxon>Actinomycetes</taxon>
        <taxon>Mycobacteriales</taxon>
        <taxon>Tsukamurellaceae</taxon>
        <taxon>Tsukamurella</taxon>
    </lineage>
</organism>
<evidence type="ECO:0000256" key="2">
    <source>
        <dbReference type="ARBA" id="ARBA00023239"/>
    </source>
</evidence>
<protein>
    <submittedName>
        <fullName evidence="3">Sirohydrochlorin chelatase</fullName>
    </submittedName>
</protein>
<dbReference type="Proteomes" id="UP001500635">
    <property type="component" value="Unassembled WGS sequence"/>
</dbReference>
<dbReference type="PANTHER" id="PTHR33542">
    <property type="entry name" value="SIROHYDROCHLORIN FERROCHELATASE, CHLOROPLASTIC"/>
    <property type="match status" value="1"/>
</dbReference>
<reference evidence="4" key="1">
    <citation type="journal article" date="2019" name="Int. J. Syst. Evol. Microbiol.">
        <title>The Global Catalogue of Microorganisms (GCM) 10K type strain sequencing project: providing services to taxonomists for standard genome sequencing and annotation.</title>
        <authorList>
            <consortium name="The Broad Institute Genomics Platform"/>
            <consortium name="The Broad Institute Genome Sequencing Center for Infectious Disease"/>
            <person name="Wu L."/>
            <person name="Ma J."/>
        </authorList>
    </citation>
    <scope>NUCLEOTIDE SEQUENCE [LARGE SCALE GENOMIC DNA]</scope>
    <source>
        <strain evidence="4">JCM 17688</strain>
    </source>
</reference>
<dbReference type="InterPro" id="IPR002762">
    <property type="entry name" value="CbiX-like"/>
</dbReference>
<proteinExistence type="predicted"/>
<gene>
    <name evidence="3" type="ORF">GCM10023147_21220</name>
</gene>
<dbReference type="RefSeq" id="WP_344994917.1">
    <property type="nucleotide sequence ID" value="NZ_BAABFR010000027.1"/>
</dbReference>
<evidence type="ECO:0000313" key="3">
    <source>
        <dbReference type="EMBL" id="GAA4391892.1"/>
    </source>
</evidence>